<organism evidence="1 2">
    <name type="scientific">Patiriisocius marinistellae</name>
    <dbReference type="NCBI Taxonomy" id="2494560"/>
    <lineage>
        <taxon>Bacteria</taxon>
        <taxon>Pseudomonadati</taxon>
        <taxon>Bacteroidota</taxon>
        <taxon>Flavobacteriia</taxon>
        <taxon>Flavobacteriales</taxon>
        <taxon>Flavobacteriaceae</taxon>
        <taxon>Patiriisocius</taxon>
    </lineage>
</organism>
<accession>A0A5J4G164</accession>
<protein>
    <submittedName>
        <fullName evidence="1">Uncharacterized protein</fullName>
    </submittedName>
</protein>
<keyword evidence="2" id="KW-1185">Reference proteome</keyword>
<gene>
    <name evidence="1" type="ORF">ULMS_18470</name>
</gene>
<comment type="caution">
    <text evidence="1">The sequence shown here is derived from an EMBL/GenBank/DDBJ whole genome shotgun (WGS) entry which is preliminary data.</text>
</comment>
<dbReference type="EMBL" id="BKCF01000003">
    <property type="protein sequence ID" value="GEQ86339.1"/>
    <property type="molecule type" value="Genomic_DNA"/>
</dbReference>
<evidence type="ECO:0000313" key="1">
    <source>
        <dbReference type="EMBL" id="GEQ86339.1"/>
    </source>
</evidence>
<proteinExistence type="predicted"/>
<reference evidence="1 2" key="1">
    <citation type="submission" date="2019-08" db="EMBL/GenBank/DDBJ databases">
        <title>Ulvibacter marinistellae sp. nov., isolated from a starfish, Patiria pectinifera.</title>
        <authorList>
            <person name="Kawano K."/>
            <person name="Ushijima N."/>
            <person name="Kihara M."/>
            <person name="Itoh H."/>
        </authorList>
    </citation>
    <scope>NUCLEOTIDE SEQUENCE [LARGE SCALE GENOMIC DNA]</scope>
    <source>
        <strain evidence="1 2">KK4</strain>
    </source>
</reference>
<dbReference type="AlphaFoldDB" id="A0A5J4G164"/>
<sequence length="60" mass="6798">MAPAKPYNGKNINFSNVSNSFVFSGSVRVRNKKIQIDKLSAINRWCFKRGSNGYLFVTIL</sequence>
<name>A0A5J4G164_9FLAO</name>
<evidence type="ECO:0000313" key="2">
    <source>
        <dbReference type="Proteomes" id="UP000326994"/>
    </source>
</evidence>
<dbReference type="Proteomes" id="UP000326994">
    <property type="component" value="Unassembled WGS sequence"/>
</dbReference>